<keyword evidence="1" id="KW-1015">Disulfide bond</keyword>
<evidence type="ECO:0000313" key="7">
    <source>
        <dbReference type="Proteomes" id="UP000000803"/>
    </source>
</evidence>
<feature type="disulfide bond" evidence="1">
    <location>
        <begin position="116"/>
        <end position="129"/>
    </location>
</feature>
<feature type="repeat" description="TNFR-Cys" evidence="1">
    <location>
        <begin position="99"/>
        <end position="137"/>
    </location>
</feature>
<dbReference type="AlphaFoldDB" id="X2JCG6"/>
<feature type="transmembrane region" description="Helical" evidence="3">
    <location>
        <begin position="202"/>
        <end position="224"/>
    </location>
</feature>
<protein>
    <submittedName>
        <fullName evidence="5">Wengen, isoform B</fullName>
    </submittedName>
</protein>
<dbReference type="Gene3D" id="2.10.50.10">
    <property type="entry name" value="Tumor Necrosis Factor Receptor, subunit A, domain 2"/>
    <property type="match status" value="1"/>
</dbReference>
<evidence type="ECO:0000256" key="2">
    <source>
        <dbReference type="SAM" id="MobiDB-lite"/>
    </source>
</evidence>
<dbReference type="BioGRID-ORCS" id="32849">
    <property type="hits" value="0 hits in 1 CRISPR screen"/>
</dbReference>
<keyword evidence="3" id="KW-1133">Transmembrane helix</keyword>
<reference evidence="5 7" key="5">
    <citation type="journal article" date="2002" name="Genome Biol.">
        <title>Heterochromatic sequences in a Drosophila whole-genome shotgun assembly.</title>
        <authorList>
            <person name="Hoskins R.A."/>
            <person name="Smith C.D."/>
            <person name="Carlson J.W."/>
            <person name="Carvalho A.B."/>
            <person name="Halpern A."/>
            <person name="Kaminker J.S."/>
            <person name="Kennedy C."/>
            <person name="Mungall C.J."/>
            <person name="Sullivan B.A."/>
            <person name="Sutton G.G."/>
            <person name="Yasuhara J.C."/>
            <person name="Wakimoto B.T."/>
            <person name="Myers E.W."/>
            <person name="Celniker S.E."/>
            <person name="Rubin G.M."/>
            <person name="Karpen G.H."/>
        </authorList>
    </citation>
    <scope>NUCLEOTIDE SEQUENCE [LARGE SCALE GENOMIC DNA]</scope>
    <source>
        <strain evidence="7">Berkeley</strain>
    </source>
</reference>
<gene>
    <name evidence="5 6" type="primary">wgn</name>
    <name evidence="5" type="synonym">Dmel\CG6531</name>
    <name evidence="5" type="synonym">TNFR</name>
    <name evidence="5" type="synonym">vader</name>
    <name evidence="5" type="synonym">Wengen</name>
    <name evidence="5" type="synonym">Wgn</name>
    <name evidence="5" type="synonym">Wng</name>
    <name evidence="5 6" type="ORF">CG6531</name>
    <name evidence="5" type="ORF">Dmel_CG6531</name>
</gene>
<dbReference type="RefSeq" id="NP_001285410.1">
    <property type="nucleotide sequence ID" value="NM_001298481.1"/>
</dbReference>
<comment type="caution">
    <text evidence="1">Lacks conserved residue(s) required for the propagation of feature annotation.</text>
</comment>
<dbReference type="CTD" id="32849"/>
<dbReference type="ExpressionAtlas" id="X2JCG6">
    <property type="expression patterns" value="baseline and differential"/>
</dbReference>
<dbReference type="Pfam" id="PF00020">
    <property type="entry name" value="TNFR_c6"/>
    <property type="match status" value="1"/>
</dbReference>
<dbReference type="EMBL" id="AE014298">
    <property type="protein sequence ID" value="AHN59880.1"/>
    <property type="molecule type" value="Genomic_DNA"/>
</dbReference>
<feature type="region of interest" description="Disordered" evidence="2">
    <location>
        <begin position="74"/>
        <end position="96"/>
    </location>
</feature>
<reference evidence="5 7" key="6">
    <citation type="journal article" date="2005" name="PLoS Comput. Biol.">
        <title>Combined evidence annotation of transposable elements in genome sequences.</title>
        <authorList>
            <person name="Quesneville H."/>
            <person name="Bergman C.M."/>
            <person name="Andrieu O."/>
            <person name="Autard D."/>
            <person name="Nouaud D."/>
            <person name="Ashburner M."/>
            <person name="Anxolabehere D."/>
        </authorList>
    </citation>
    <scope>NUCLEOTIDE SEQUENCE [LARGE SCALE GENOMIC DNA]</scope>
    <source>
        <strain evidence="7">Berkeley</strain>
    </source>
</reference>
<feature type="disulfide bond" evidence="1">
    <location>
        <begin position="119"/>
        <end position="137"/>
    </location>
</feature>
<dbReference type="InterPro" id="IPR001368">
    <property type="entry name" value="TNFR/NGFR_Cys_rich_reg"/>
</dbReference>
<reference evidence="5 7" key="1">
    <citation type="journal article" date="2000" name="Science">
        <title>The genome sequence of Drosophila melanogaster.</title>
        <authorList>
            <person name="Adams M.D."/>
            <person name="Celniker S.E."/>
            <person name="Holt R.A."/>
            <person name="Evans C.A."/>
            <person name="Gocayne J.D."/>
            <person name="Amanatides P.G."/>
            <person name="Scherer S.E."/>
            <person name="Li P.W."/>
            <person name="Hoskins R.A."/>
            <person name="Galle R.F."/>
            <person name="George R.A."/>
            <person name="Lewis S.E."/>
            <person name="Richards S."/>
            <person name="Ashburner M."/>
            <person name="Henderson S.N."/>
            <person name="Sutton G.G."/>
            <person name="Wortman J.R."/>
            <person name="Yandell M.D."/>
            <person name="Zhang Q."/>
            <person name="Chen L.X."/>
            <person name="Brandon R.C."/>
            <person name="Rogers Y.H."/>
            <person name="Blazej R.G."/>
            <person name="Champe M."/>
            <person name="Pfeiffer B.D."/>
            <person name="Wan K.H."/>
            <person name="Doyle C."/>
            <person name="Baxter E.G."/>
            <person name="Helt G."/>
            <person name="Nelson C.R."/>
            <person name="Gabor G.L."/>
            <person name="Abril J.F."/>
            <person name="Agbayani A."/>
            <person name="An H.J."/>
            <person name="Andrews-Pfannkoch C."/>
            <person name="Baldwin D."/>
            <person name="Ballew R.M."/>
            <person name="Basu A."/>
            <person name="Baxendale J."/>
            <person name="Bayraktaroglu L."/>
            <person name="Beasley E.M."/>
            <person name="Beeson K.Y."/>
            <person name="Benos P.V."/>
            <person name="Berman B.P."/>
            <person name="Bhandari D."/>
            <person name="Bolshakov S."/>
            <person name="Borkova D."/>
            <person name="Botchan M.R."/>
            <person name="Bouck J."/>
            <person name="Brokstein P."/>
            <person name="Brottier P."/>
            <person name="Burtis K.C."/>
            <person name="Busam D.A."/>
            <person name="Butler H."/>
            <person name="Cadieu E."/>
            <person name="Center A."/>
            <person name="Chandra I."/>
            <person name="Cherry J.M."/>
            <person name="Cawley S."/>
            <person name="Dahlke C."/>
            <person name="Davenport L.B."/>
            <person name="Davies P."/>
            <person name="de Pablos B."/>
            <person name="Delcher A."/>
            <person name="Deng Z."/>
            <person name="Mays A.D."/>
            <person name="Dew I."/>
            <person name="Dietz S.M."/>
            <person name="Dodson K."/>
            <person name="Doup L.E."/>
            <person name="Downes M."/>
            <person name="Dugan-Rocha S."/>
            <person name="Dunkov B.C."/>
            <person name="Dunn P."/>
            <person name="Durbin K.J."/>
            <person name="Evangelista C.C."/>
            <person name="Ferraz C."/>
            <person name="Ferriera S."/>
            <person name="Fleischmann W."/>
            <person name="Fosler C."/>
            <person name="Gabrielian A.E."/>
            <person name="Garg N.S."/>
            <person name="Gelbart W.M."/>
            <person name="Glasser K."/>
            <person name="Glodek A."/>
            <person name="Gong F."/>
            <person name="Gorrell J.H."/>
            <person name="Gu Z."/>
            <person name="Guan P."/>
            <person name="Harris M."/>
            <person name="Harris N.L."/>
            <person name="Harvey D."/>
            <person name="Heiman T.J."/>
            <person name="Hernandez J.R."/>
            <person name="Houck J."/>
            <person name="Hostin D."/>
            <person name="Houston K.A."/>
            <person name="Howland T.J."/>
            <person name="Wei M.H."/>
            <person name="Ibegwam C."/>
            <person name="Jalali M."/>
            <person name="Kalush F."/>
            <person name="Karpen G.H."/>
            <person name="Ke Z."/>
            <person name="Kennison J.A."/>
            <person name="Ketchum K.A."/>
            <person name="Kimmel B.E."/>
            <person name="Kodira C.D."/>
            <person name="Kraft C."/>
            <person name="Kravitz S."/>
            <person name="Kulp D."/>
            <person name="Lai Z."/>
            <person name="Lasko P."/>
            <person name="Lei Y."/>
            <person name="Levitsky A.A."/>
            <person name="Li J."/>
            <person name="Li Z."/>
            <person name="Liang Y."/>
            <person name="Lin X."/>
            <person name="Liu X."/>
            <person name="Mattei B."/>
            <person name="McIntosh T.C."/>
            <person name="McLeod M.P."/>
            <person name="McPherson D."/>
            <person name="Merkulov G."/>
            <person name="Milshina N.V."/>
            <person name="Mobarry C."/>
            <person name="Morris J."/>
            <person name="Moshrefi A."/>
            <person name="Mount S.M."/>
            <person name="Moy M."/>
            <person name="Murphy B."/>
            <person name="Murphy L."/>
            <person name="Muzny D.M."/>
            <person name="Nelson D.L."/>
            <person name="Nelson D.R."/>
            <person name="Nelson K.A."/>
            <person name="Nixon K."/>
            <person name="Nusskern D.R."/>
            <person name="Pacleb J.M."/>
            <person name="Palazzolo M."/>
            <person name="Pittman G.S."/>
            <person name="Pan S."/>
            <person name="Pollard J."/>
            <person name="Puri V."/>
            <person name="Reese M.G."/>
            <person name="Reinert K."/>
            <person name="Remington K."/>
            <person name="Saunders R.D."/>
            <person name="Scheeler F."/>
            <person name="Shen H."/>
            <person name="Shue B.C."/>
            <person name="Siden-Kiamos I."/>
            <person name="Simpson M."/>
            <person name="Skupski M.P."/>
            <person name="Smith T."/>
            <person name="Spier E."/>
            <person name="Spradling A.C."/>
            <person name="Stapleton M."/>
            <person name="Strong R."/>
            <person name="Sun E."/>
            <person name="Svirskas R."/>
            <person name="Tector C."/>
            <person name="Turner R."/>
            <person name="Venter E."/>
            <person name="Wang A.H."/>
            <person name="Wang X."/>
            <person name="Wang Z.Y."/>
            <person name="Wassarman D.A."/>
            <person name="Weinstock G.M."/>
            <person name="Weissenbach J."/>
            <person name="Williams S.M."/>
            <person name="WoodageT"/>
            <person name="Worley K.C."/>
            <person name="Wu D."/>
            <person name="Yang S."/>
            <person name="Yao Q.A."/>
            <person name="Ye J."/>
            <person name="Yeh R.F."/>
            <person name="Zaveri J.S."/>
            <person name="Zhan M."/>
            <person name="Zhang G."/>
            <person name="Zhao Q."/>
            <person name="Zheng L."/>
            <person name="Zheng X.H."/>
            <person name="Zhong F.N."/>
            <person name="Zhong W."/>
            <person name="Zhou X."/>
            <person name="Zhu S."/>
            <person name="Zhu X."/>
            <person name="Smith H.O."/>
            <person name="Gibbs R.A."/>
            <person name="Myers E.W."/>
            <person name="Rubin G.M."/>
            <person name="Venter J.C."/>
        </authorList>
    </citation>
    <scope>NUCLEOTIDE SEQUENCE [LARGE SCALE GENOMIC DNA]</scope>
    <source>
        <strain evidence="7">Berkeley</strain>
    </source>
</reference>
<proteinExistence type="predicted"/>
<reference evidence="5 7" key="10">
    <citation type="journal article" date="2015" name="G3 (Bethesda)">
        <title>Gene Model Annotations for Drosophila melanogaster: The Rule-Benders.</title>
        <authorList>
            <consortium name="FlyBase Consortium"/>
            <person name="Crosby M.A."/>
            <person name="Gramates L.S."/>
            <person name="Dos Santos G."/>
            <person name="Matthews B.B."/>
            <person name="St Pierre S.E."/>
            <person name="Zhou P."/>
            <person name="Schroeder A.J."/>
            <person name="Falls K."/>
            <person name="Emmert D.B."/>
            <person name="Russo S.M."/>
            <person name="Gelbart W.M."/>
            <person name="null"/>
        </authorList>
    </citation>
    <scope>NUCLEOTIDE SEQUENCE [LARGE SCALE GENOMIC DNA]</scope>
    <source>
        <strain evidence="7">Berkeley</strain>
    </source>
</reference>
<dbReference type="SMR" id="X2JCG6"/>
<keyword evidence="3" id="KW-0472">Membrane</keyword>
<feature type="domain" description="TNFR-Cys" evidence="4">
    <location>
        <begin position="99"/>
        <end position="137"/>
    </location>
</feature>
<accession>X2JCG6</accession>
<reference evidence="5 7" key="9">
    <citation type="journal article" date="2015" name="G3 (Bethesda)">
        <title>Gene Model Annotations for Drosophila melanogaster: Impact of High-Throughput Data.</title>
        <authorList>
            <consortium name="FlyBase Consortium"/>
            <person name="Matthews B.B."/>
            <person name="Dos Santos G."/>
            <person name="Crosby M.A."/>
            <person name="Emmert D.B."/>
            <person name="St Pierre S.E."/>
            <person name="Gramates L.S."/>
            <person name="Zhou P."/>
            <person name="Schroeder A.J."/>
            <person name="Falls K."/>
            <person name="Strelets V."/>
            <person name="Russo S.M."/>
            <person name="Gelbart W.M."/>
            <person name="null"/>
        </authorList>
    </citation>
    <scope>NUCLEOTIDE SEQUENCE [LARGE SCALE GENOMIC DNA]</scope>
    <source>
        <strain evidence="7">Berkeley</strain>
    </source>
</reference>
<dbReference type="OrthoDB" id="6126731at2759"/>
<evidence type="ECO:0000256" key="1">
    <source>
        <dbReference type="PROSITE-ProRule" id="PRU00206"/>
    </source>
</evidence>
<sequence>MMPPRLPGGHGGAMRSRSSSSGHHLNTTFHKRRRRRQQHHIGGSHISISHGSYLALLLLSTTCSLVATSASSSSSAANTDIAPPDPPPVSQVSIASSSPCAPQHWWDSQRDRCTPCTRCQGEMIPLRPCQLHTDTICGSIYDLKIDWVVLAKTEPNWKERRKSSEYEHFEHNAPLQHLTHEQLQQLHEEAAAAWVLDWQTGVLYVAVLTCLVFFSVAACILIHHMRQWRRMERRLDQDAHHHHHIVHGRALLLGNLELNFRARRLSL</sequence>
<feature type="compositionally biased region" description="Low complexity" evidence="2">
    <location>
        <begin position="13"/>
        <end position="24"/>
    </location>
</feature>
<feature type="compositionally biased region" description="Basic residues" evidence="2">
    <location>
        <begin position="29"/>
        <end position="39"/>
    </location>
</feature>
<dbReference type="DNASU" id="32849"/>
<name>X2JCG6_DROME</name>
<dbReference type="AGR" id="FB:FBgn0030941"/>
<feature type="region of interest" description="Disordered" evidence="2">
    <location>
        <begin position="1"/>
        <end position="44"/>
    </location>
</feature>
<reference evidence="5 7" key="7">
    <citation type="journal article" date="2007" name="Science">
        <title>The Release 5.1 annotation of Drosophila melanogaster heterochromatin.</title>
        <authorList>
            <person name="Smith C.D."/>
            <person name="Shu S."/>
            <person name="Mungall C.J."/>
            <person name="Karpen G.H."/>
        </authorList>
    </citation>
    <scope>NUCLEOTIDE SEQUENCE [LARGE SCALE GENOMIC DNA]</scope>
    <source>
        <strain evidence="7">Berkeley</strain>
    </source>
</reference>
<dbReference type="FlyBase" id="FBgn0030941">
    <property type="gene designation" value="wgn"/>
</dbReference>
<evidence type="ECO:0000313" key="5">
    <source>
        <dbReference type="EMBL" id="AHN59880.1"/>
    </source>
</evidence>
<evidence type="ECO:0000256" key="3">
    <source>
        <dbReference type="SAM" id="Phobius"/>
    </source>
</evidence>
<dbReference type="VEuPathDB" id="VectorBase:FBgn0030941"/>
<keyword evidence="7" id="KW-1185">Reference proteome</keyword>
<dbReference type="SMART" id="SM00208">
    <property type="entry name" value="TNFR"/>
    <property type="match status" value="1"/>
</dbReference>
<dbReference type="Proteomes" id="UP000000803">
    <property type="component" value="Chromosome X"/>
</dbReference>
<evidence type="ECO:0000313" key="6">
    <source>
        <dbReference type="FlyBase" id="FBgn0030941"/>
    </source>
</evidence>
<reference evidence="5 7" key="2">
    <citation type="journal article" date="2002" name="Genome Biol.">
        <title>Finishing a whole-genome shotgun: release 3 of the Drosophila melanogaster euchromatic genome sequence.</title>
        <authorList>
            <person name="Celniker S.E."/>
            <person name="Wheeler D.A."/>
            <person name="Kronmiller B."/>
            <person name="Carlson J.W."/>
            <person name="Halpern A."/>
            <person name="Patel S."/>
            <person name="Adams M."/>
            <person name="Champe M."/>
            <person name="Dugan S.P."/>
            <person name="Frise E."/>
            <person name="Hodgson A."/>
            <person name="George R.A."/>
            <person name="Hoskins R.A."/>
            <person name="Laverty T."/>
            <person name="Muzny D.M."/>
            <person name="Nelson C.R."/>
            <person name="Pacleb J.M."/>
            <person name="Park S."/>
            <person name="Pfeiffer B.D."/>
            <person name="Richards S."/>
            <person name="Sodergren E.J."/>
            <person name="Svirskas R."/>
            <person name="Tabor P.E."/>
            <person name="Wan K."/>
            <person name="Stapleton M."/>
            <person name="Sutton G.G."/>
            <person name="Venter C."/>
            <person name="Weinstock G."/>
            <person name="Scherer S.E."/>
            <person name="Myers E.W."/>
            <person name="Gibbs R.A."/>
            <person name="Rubin G.M."/>
        </authorList>
    </citation>
    <scope>NUCLEOTIDE SEQUENCE [LARGE SCALE GENOMIC DNA]</scope>
    <source>
        <strain evidence="7">Berkeley</strain>
    </source>
</reference>
<dbReference type="Bgee" id="FBgn0030941">
    <property type="expression patterns" value="Expressed in crop (Drosophila) and 109 other cell types or tissues"/>
</dbReference>
<reference evidence="5 7" key="4">
    <citation type="journal article" date="2002" name="Genome Biol.">
        <title>The transposable elements of the Drosophila melanogaster euchromatin: a genomics perspective.</title>
        <authorList>
            <person name="Kaminker J.S."/>
            <person name="Bergman C.M."/>
            <person name="Kronmiller B."/>
            <person name="Carlson J."/>
            <person name="Svirskas R."/>
            <person name="Patel S."/>
            <person name="Frise E."/>
            <person name="Wheeler D.A."/>
            <person name="Lewis S.E."/>
            <person name="Rubin G.M."/>
            <person name="Ashburner M."/>
            <person name="Celniker S.E."/>
        </authorList>
    </citation>
    <scope>NUCLEOTIDE SEQUENCE [LARGE SCALE GENOMIC DNA]</scope>
    <source>
        <strain evidence="7">Berkeley</strain>
    </source>
</reference>
<dbReference type="PROSITE" id="PS50050">
    <property type="entry name" value="TNFR_NGFR_2"/>
    <property type="match status" value="1"/>
</dbReference>
<evidence type="ECO:0000259" key="4">
    <source>
        <dbReference type="PROSITE" id="PS50050"/>
    </source>
</evidence>
<organism evidence="5 7">
    <name type="scientific">Drosophila melanogaster</name>
    <name type="common">Fruit fly</name>
    <dbReference type="NCBI Taxonomy" id="7227"/>
    <lineage>
        <taxon>Eukaryota</taxon>
        <taxon>Metazoa</taxon>
        <taxon>Ecdysozoa</taxon>
        <taxon>Arthropoda</taxon>
        <taxon>Hexapoda</taxon>
        <taxon>Insecta</taxon>
        <taxon>Pterygota</taxon>
        <taxon>Neoptera</taxon>
        <taxon>Endopterygota</taxon>
        <taxon>Diptera</taxon>
        <taxon>Brachycera</taxon>
        <taxon>Muscomorpha</taxon>
        <taxon>Ephydroidea</taxon>
        <taxon>Drosophilidae</taxon>
        <taxon>Drosophila</taxon>
        <taxon>Sophophora</taxon>
    </lineage>
</organism>
<reference evidence="5 7" key="3">
    <citation type="journal article" date="2002" name="Genome Biol.">
        <title>Annotation of the Drosophila melanogaster euchromatic genome: a systematic review.</title>
        <authorList>
            <person name="Misra S."/>
            <person name="Crosby M.A."/>
            <person name="Mungall C.J."/>
            <person name="Matthews B.B."/>
            <person name="Campbell K.S."/>
            <person name="Hradecky P."/>
            <person name="Huang Y."/>
            <person name="Kaminker J.S."/>
            <person name="Millburn G.H."/>
            <person name="Prochnik S.E."/>
            <person name="Smith C.D."/>
            <person name="Tupy J.L."/>
            <person name="Whitfied E.J."/>
            <person name="Bayraktaroglu L."/>
            <person name="Berman B.P."/>
            <person name="Bettencourt B.R."/>
            <person name="Celniker S.E."/>
            <person name="de Grey A.D."/>
            <person name="Drysdale R.A."/>
            <person name="Harris N.L."/>
            <person name="Richter J."/>
            <person name="Russo S."/>
            <person name="Schroeder A.J."/>
            <person name="Shu S.Q."/>
            <person name="Stapleton M."/>
            <person name="Yamada C."/>
            <person name="Ashburner M."/>
            <person name="Gelbart W.M."/>
            <person name="Rubin G.M."/>
            <person name="Lewis S.E."/>
        </authorList>
    </citation>
    <scope>GENOME REANNOTATION</scope>
    <source>
        <strain evidence="7">Berkeley</strain>
    </source>
</reference>
<dbReference type="GeneID" id="32849"/>
<keyword evidence="3" id="KW-0812">Transmembrane</keyword>
<reference evidence="5 7" key="8">
    <citation type="journal article" date="2007" name="Science">
        <title>Sequence finishing and mapping of Drosophila melanogaster heterochromatin.</title>
        <authorList>
            <person name="Hoskins R.A."/>
            <person name="Carlson J.W."/>
            <person name="Kennedy C."/>
            <person name="Acevedo D."/>
            <person name="Evans-Holm M."/>
            <person name="Frise E."/>
            <person name="Wan K.H."/>
            <person name="Park S."/>
            <person name="Mendez-Lago M."/>
            <person name="Rossi F."/>
            <person name="Villasante A."/>
            <person name="Dimitri P."/>
            <person name="Karpen G.H."/>
            <person name="Celniker S.E."/>
        </authorList>
    </citation>
    <scope>NUCLEOTIDE SEQUENCE [LARGE SCALE GENOMIC DNA]</scope>
    <source>
        <strain evidence="7">Berkeley</strain>
    </source>
</reference>
<reference evidence="5 7" key="11">
    <citation type="journal article" date="2015" name="Genome Res.">
        <title>The Release 6 reference sequence of the Drosophila melanogaster genome.</title>
        <authorList>
            <person name="Hoskins R.A."/>
            <person name="Carlson J.W."/>
            <person name="Wan K.H."/>
            <person name="Park S."/>
            <person name="Mendez I."/>
            <person name="Galle S.E."/>
            <person name="Booth B.W."/>
            <person name="Pfeiffer B.D."/>
            <person name="George R.A."/>
            <person name="Svirskas R."/>
            <person name="Krzywinski M."/>
            <person name="Schein J."/>
            <person name="Accardo M.C."/>
            <person name="Damia E."/>
            <person name="Messina G."/>
            <person name="Mendez-Lago M."/>
            <person name="de Pablos B."/>
            <person name="Demakova O.V."/>
            <person name="Andreyeva E.N."/>
            <person name="Boldyreva L.V."/>
            <person name="Marra M."/>
            <person name="Carvalho A.B."/>
            <person name="Dimitri P."/>
            <person name="Villasante A."/>
            <person name="Zhimulev I.F."/>
            <person name="Rubin G.M."/>
            <person name="Karpen G.H."/>
            <person name="Celniker S.E."/>
        </authorList>
    </citation>
    <scope>NUCLEOTIDE SEQUENCE [LARGE SCALE GENOMIC DNA]</scope>
    <source>
        <strain evidence="7">Berkeley</strain>
    </source>
</reference>